<dbReference type="CDD" id="cd00190">
    <property type="entry name" value="Tryp_SPc"/>
    <property type="match status" value="1"/>
</dbReference>
<keyword evidence="3" id="KW-0800">Toxin</keyword>
<evidence type="ECO:0000256" key="11">
    <source>
        <dbReference type="SAM" id="SignalP"/>
    </source>
</evidence>
<dbReference type="PRINTS" id="PR00722">
    <property type="entry name" value="CHYMOTRYPSIN"/>
</dbReference>
<dbReference type="InterPro" id="IPR001314">
    <property type="entry name" value="Peptidase_S1A"/>
</dbReference>
<dbReference type="EMBL" id="JTDY01004566">
    <property type="protein sequence ID" value="KOB68004.1"/>
    <property type="molecule type" value="Genomic_DNA"/>
</dbReference>
<evidence type="ECO:0000256" key="6">
    <source>
        <dbReference type="ARBA" id="ARBA00022825"/>
    </source>
</evidence>
<comment type="similarity">
    <text evidence="2">Belongs to the peptidase S1 family.</text>
</comment>
<dbReference type="PANTHER" id="PTHR24276">
    <property type="entry name" value="POLYSERASE-RELATED"/>
    <property type="match status" value="1"/>
</dbReference>
<keyword evidence="11" id="KW-0732">Signal</keyword>
<dbReference type="AlphaFoldDB" id="A0A0L7KY81"/>
<dbReference type="GO" id="GO:0004252">
    <property type="term" value="F:serine-type endopeptidase activity"/>
    <property type="evidence" value="ECO:0007669"/>
    <property type="project" value="InterPro"/>
</dbReference>
<gene>
    <name evidence="13" type="ORF">OBRU01_18966</name>
</gene>
<evidence type="ECO:0000256" key="8">
    <source>
        <dbReference type="ARBA" id="ARBA00023240"/>
    </source>
</evidence>
<evidence type="ECO:0000256" key="2">
    <source>
        <dbReference type="ARBA" id="ARBA00007664"/>
    </source>
</evidence>
<accession>A0A0L7KY81</accession>
<keyword evidence="5" id="KW-0378">Hydrolase</keyword>
<comment type="caution">
    <text evidence="13">The sequence shown here is derived from an EMBL/GenBank/DDBJ whole genome shotgun (WGS) entry which is preliminary data.</text>
</comment>
<dbReference type="SMART" id="SM00020">
    <property type="entry name" value="Tryp_SPc"/>
    <property type="match status" value="1"/>
</dbReference>
<dbReference type="PANTHER" id="PTHR24276:SF91">
    <property type="entry name" value="AT26814P-RELATED"/>
    <property type="match status" value="1"/>
</dbReference>
<dbReference type="InterPro" id="IPR018114">
    <property type="entry name" value="TRYPSIN_HIS"/>
</dbReference>
<dbReference type="FunFam" id="2.40.10.10:FF:000068">
    <property type="entry name" value="transmembrane protease serine 2"/>
    <property type="match status" value="1"/>
</dbReference>
<evidence type="ECO:0000256" key="1">
    <source>
        <dbReference type="ARBA" id="ARBA00004239"/>
    </source>
</evidence>
<proteinExistence type="inferred from homology"/>
<protein>
    <submittedName>
        <fullName evidence="13">Putative trypsin-like proteinase</fullName>
    </submittedName>
</protein>
<dbReference type="InterPro" id="IPR043504">
    <property type="entry name" value="Peptidase_S1_PA_chymotrypsin"/>
</dbReference>
<keyword evidence="7" id="KW-1015">Disulfide bond</keyword>
<evidence type="ECO:0000259" key="12">
    <source>
        <dbReference type="PROSITE" id="PS50240"/>
    </source>
</evidence>
<feature type="signal peptide" evidence="11">
    <location>
        <begin position="1"/>
        <end position="20"/>
    </location>
</feature>
<dbReference type="Gene3D" id="2.40.10.10">
    <property type="entry name" value="Trypsin-like serine proteases"/>
    <property type="match status" value="1"/>
</dbReference>
<feature type="domain" description="Peptidase S1" evidence="12">
    <location>
        <begin position="43"/>
        <end position="241"/>
    </location>
</feature>
<evidence type="ECO:0000256" key="3">
    <source>
        <dbReference type="ARBA" id="ARBA00022656"/>
    </source>
</evidence>
<keyword evidence="6" id="KW-0720">Serine protease</keyword>
<dbReference type="PROSITE" id="PS00134">
    <property type="entry name" value="TRYPSIN_HIS"/>
    <property type="match status" value="1"/>
</dbReference>
<dbReference type="InterPro" id="IPR009003">
    <property type="entry name" value="Peptidase_S1_PA"/>
</dbReference>
<evidence type="ECO:0000256" key="7">
    <source>
        <dbReference type="ARBA" id="ARBA00023157"/>
    </source>
</evidence>
<keyword evidence="10" id="KW-1205">Fibrinolytic toxin</keyword>
<sequence length="242" mass="26246">MDILLFVFVAALSLKSFVSAFDVTNFPTWEEYIQSPGPYNGKIVGGQEADIEDHPYQVSFIVNNQYFCGGFIVSENYILTAAHCAQDVDPSTVVLRAGSSYRKNGTIIPIAEVTPHPEYDNPQFDKDVAVMKTVDPIPLNNDTIMAIPLPLVGRPISGGTKIIQGASSIPERLMDVEIPVVYYYPCFFVYPTGDSGGAAIQDGVAVGIVSFGRGCGQRLSPSVFADIAAEPIREFIRNITGL</sequence>
<dbReference type="InterPro" id="IPR001254">
    <property type="entry name" value="Trypsin_dom"/>
</dbReference>
<keyword evidence="8" id="KW-1199">Hemostasis impairing toxin</keyword>
<evidence type="ECO:0000256" key="5">
    <source>
        <dbReference type="ARBA" id="ARBA00022801"/>
    </source>
</evidence>
<dbReference type="GO" id="GO:0005576">
    <property type="term" value="C:extracellular region"/>
    <property type="evidence" value="ECO:0007669"/>
    <property type="project" value="UniProtKB-SubCell"/>
</dbReference>
<dbReference type="SUPFAM" id="SSF50494">
    <property type="entry name" value="Trypsin-like serine proteases"/>
    <property type="match status" value="1"/>
</dbReference>
<reference evidence="13 14" key="1">
    <citation type="journal article" date="2015" name="Genome Biol. Evol.">
        <title>The genome of winter moth (Operophtera brumata) provides a genomic perspective on sexual dimorphism and phenology.</title>
        <authorList>
            <person name="Derks M.F."/>
            <person name="Smit S."/>
            <person name="Salis L."/>
            <person name="Schijlen E."/>
            <person name="Bossers A."/>
            <person name="Mateman C."/>
            <person name="Pijl A.S."/>
            <person name="de Ridder D."/>
            <person name="Groenen M.A."/>
            <person name="Visser M.E."/>
            <person name="Megens H.J."/>
        </authorList>
    </citation>
    <scope>NUCLEOTIDE SEQUENCE [LARGE SCALE GENOMIC DNA]</scope>
    <source>
        <strain evidence="13">WM2013NL</strain>
        <tissue evidence="13">Head and thorax</tissue>
    </source>
</reference>
<evidence type="ECO:0000256" key="9">
    <source>
        <dbReference type="ARBA" id="ARBA00055534"/>
    </source>
</evidence>
<dbReference type="GO" id="GO:0090729">
    <property type="term" value="F:toxin activity"/>
    <property type="evidence" value="ECO:0007669"/>
    <property type="project" value="UniProtKB-KW"/>
</dbReference>
<evidence type="ECO:0000256" key="10">
    <source>
        <dbReference type="ARBA" id="ARBA00084094"/>
    </source>
</evidence>
<comment type="function">
    <text evidence="9">Fibrinolytic activity; shows preferential cleavage of Arg-Gly bonds in all three fibrinogen chains. Contact with the caterpillars causes severe bleeding, due the anticoagulant effect of the protein.</text>
</comment>
<comment type="subcellular location">
    <subcellularLocation>
        <location evidence="1">Secreted</location>
        <location evidence="1">Extracellular space</location>
    </subcellularLocation>
</comment>
<dbReference type="PROSITE" id="PS50240">
    <property type="entry name" value="TRYPSIN_DOM"/>
    <property type="match status" value="1"/>
</dbReference>
<evidence type="ECO:0000313" key="14">
    <source>
        <dbReference type="Proteomes" id="UP000037510"/>
    </source>
</evidence>
<evidence type="ECO:0000313" key="13">
    <source>
        <dbReference type="EMBL" id="KOB68004.1"/>
    </source>
</evidence>
<dbReference type="Pfam" id="PF00089">
    <property type="entry name" value="Trypsin"/>
    <property type="match status" value="1"/>
</dbReference>
<dbReference type="GO" id="GO:0006508">
    <property type="term" value="P:proteolysis"/>
    <property type="evidence" value="ECO:0007669"/>
    <property type="project" value="UniProtKB-KW"/>
</dbReference>
<evidence type="ECO:0000256" key="4">
    <source>
        <dbReference type="ARBA" id="ARBA00022670"/>
    </source>
</evidence>
<dbReference type="InterPro" id="IPR050430">
    <property type="entry name" value="Peptidase_S1"/>
</dbReference>
<dbReference type="Proteomes" id="UP000037510">
    <property type="component" value="Unassembled WGS sequence"/>
</dbReference>
<organism evidence="13 14">
    <name type="scientific">Operophtera brumata</name>
    <name type="common">Winter moth</name>
    <name type="synonym">Phalaena brumata</name>
    <dbReference type="NCBI Taxonomy" id="104452"/>
    <lineage>
        <taxon>Eukaryota</taxon>
        <taxon>Metazoa</taxon>
        <taxon>Ecdysozoa</taxon>
        <taxon>Arthropoda</taxon>
        <taxon>Hexapoda</taxon>
        <taxon>Insecta</taxon>
        <taxon>Pterygota</taxon>
        <taxon>Neoptera</taxon>
        <taxon>Endopterygota</taxon>
        <taxon>Lepidoptera</taxon>
        <taxon>Glossata</taxon>
        <taxon>Ditrysia</taxon>
        <taxon>Geometroidea</taxon>
        <taxon>Geometridae</taxon>
        <taxon>Larentiinae</taxon>
        <taxon>Operophtera</taxon>
    </lineage>
</organism>
<name>A0A0L7KY81_OPEBR</name>
<feature type="chain" id="PRO_5005572865" evidence="11">
    <location>
        <begin position="21"/>
        <end position="242"/>
    </location>
</feature>
<keyword evidence="14" id="KW-1185">Reference proteome</keyword>
<keyword evidence="4" id="KW-0645">Protease</keyword>
<dbReference type="STRING" id="104452.A0A0L7KY81"/>